<dbReference type="AlphaFoldDB" id="A0A9E5JM34"/>
<proteinExistence type="predicted"/>
<feature type="transmembrane region" description="Helical" evidence="1">
    <location>
        <begin position="110"/>
        <end position="128"/>
    </location>
</feature>
<reference evidence="2 3" key="2">
    <citation type="submission" date="2020-03" db="EMBL/GenBank/DDBJ databases">
        <title>Chryseoglobus sp. isolated from a deep-sea seamount.</title>
        <authorList>
            <person name="Zhang D.-C."/>
        </authorList>
    </citation>
    <scope>NUCLEOTIDE SEQUENCE [LARGE SCALE GENOMIC DNA]</scope>
    <source>
        <strain evidence="2 3">KN1116</strain>
    </source>
</reference>
<keyword evidence="3" id="KW-1185">Reference proteome</keyword>
<keyword evidence="1" id="KW-0472">Membrane</keyword>
<comment type="caution">
    <text evidence="2">The sequence shown here is derived from an EMBL/GenBank/DDBJ whole genome shotgun (WGS) entry which is preliminary data.</text>
</comment>
<accession>A0A9E5JM34</accession>
<evidence type="ECO:0000256" key="1">
    <source>
        <dbReference type="SAM" id="Phobius"/>
    </source>
</evidence>
<dbReference type="OrthoDB" id="5115602at2"/>
<keyword evidence="1" id="KW-0812">Transmembrane</keyword>
<feature type="transmembrane region" description="Helical" evidence="1">
    <location>
        <begin position="48"/>
        <end position="66"/>
    </location>
</feature>
<dbReference type="Proteomes" id="UP000818266">
    <property type="component" value="Unassembled WGS sequence"/>
</dbReference>
<dbReference type="RefSeq" id="WP_152582515.1">
    <property type="nucleotide sequence ID" value="NZ_JAVJPO010000012.1"/>
</dbReference>
<feature type="transmembrane region" description="Helical" evidence="1">
    <location>
        <begin position="134"/>
        <end position="156"/>
    </location>
</feature>
<organism evidence="2 3">
    <name type="scientific">Microcella pacifica</name>
    <dbReference type="NCBI Taxonomy" id="2591847"/>
    <lineage>
        <taxon>Bacteria</taxon>
        <taxon>Bacillati</taxon>
        <taxon>Actinomycetota</taxon>
        <taxon>Actinomycetes</taxon>
        <taxon>Micrococcales</taxon>
        <taxon>Microbacteriaceae</taxon>
        <taxon>Microcella</taxon>
    </lineage>
</organism>
<dbReference type="EMBL" id="VIKT02000011">
    <property type="protein sequence ID" value="NHF63158.1"/>
    <property type="molecule type" value="Genomic_DNA"/>
</dbReference>
<reference evidence="2 3" key="1">
    <citation type="submission" date="2019-06" db="EMBL/GenBank/DDBJ databases">
        <authorList>
            <person name="De-Chao Zhang Q."/>
        </authorList>
    </citation>
    <scope>NUCLEOTIDE SEQUENCE [LARGE SCALE GENOMIC DNA]</scope>
    <source>
        <strain evidence="2 3">KN1116</strain>
    </source>
</reference>
<sequence length="164" mass="17946">MAVVPLETAARLPLRWGTYDDRRWAGLTLIVGGLVHLQAAGPDNLLPLAVGTVAHVVGWLIMPARGWRRVVPIVLSTFVGWLLLAGPQLMWTLTIPFLFWLLVRHRPWRSLLAVSPVLLNGVIAVAVFREYEGMPLALGASAIVIVGSAWWAAAIARRAHSDSH</sequence>
<evidence type="ECO:0000313" key="3">
    <source>
        <dbReference type="Proteomes" id="UP000818266"/>
    </source>
</evidence>
<keyword evidence="1" id="KW-1133">Transmembrane helix</keyword>
<gene>
    <name evidence="2" type="ORF">FK219_007880</name>
</gene>
<feature type="transmembrane region" description="Helical" evidence="1">
    <location>
        <begin position="78"/>
        <end position="103"/>
    </location>
</feature>
<name>A0A9E5JM34_9MICO</name>
<evidence type="ECO:0000313" key="2">
    <source>
        <dbReference type="EMBL" id="NHF63158.1"/>
    </source>
</evidence>
<protein>
    <submittedName>
        <fullName evidence="2">Uncharacterized protein</fullName>
    </submittedName>
</protein>